<dbReference type="Gene3D" id="3.30.70.120">
    <property type="match status" value="1"/>
</dbReference>
<dbReference type="InterPro" id="IPR051461">
    <property type="entry name" value="UPF0750_membrane"/>
</dbReference>
<dbReference type="InterPro" id="IPR015867">
    <property type="entry name" value="N-reg_PII/ATP_PRibTrfase_C"/>
</dbReference>
<feature type="transmembrane region" description="Helical" evidence="6">
    <location>
        <begin position="40"/>
        <end position="69"/>
    </location>
</feature>
<dbReference type="CDD" id="cd16380">
    <property type="entry name" value="YitT_C"/>
    <property type="match status" value="1"/>
</dbReference>
<evidence type="ECO:0000256" key="6">
    <source>
        <dbReference type="SAM" id="Phobius"/>
    </source>
</evidence>
<dbReference type="PANTHER" id="PTHR33545:SF5">
    <property type="entry name" value="UPF0750 MEMBRANE PROTEIN YITT"/>
    <property type="match status" value="1"/>
</dbReference>
<comment type="subcellular location">
    <subcellularLocation>
        <location evidence="1">Cell membrane</location>
        <topology evidence="1">Multi-pass membrane protein</topology>
    </subcellularLocation>
</comment>
<evidence type="ECO:0000256" key="3">
    <source>
        <dbReference type="ARBA" id="ARBA00022692"/>
    </source>
</evidence>
<keyword evidence="4 6" id="KW-1133">Transmembrane helix</keyword>
<dbReference type="InterPro" id="IPR003740">
    <property type="entry name" value="YitT"/>
</dbReference>
<reference evidence="8" key="1">
    <citation type="submission" date="2019-08" db="EMBL/GenBank/DDBJ databases">
        <authorList>
            <person name="Kucharzyk K."/>
            <person name="Murdoch R.W."/>
            <person name="Higgins S."/>
            <person name="Loffler F."/>
        </authorList>
    </citation>
    <scope>NUCLEOTIDE SEQUENCE</scope>
</reference>
<keyword evidence="5 6" id="KW-0472">Membrane</keyword>
<keyword evidence="2" id="KW-1003">Cell membrane</keyword>
<dbReference type="GO" id="GO:0005886">
    <property type="term" value="C:plasma membrane"/>
    <property type="evidence" value="ECO:0007669"/>
    <property type="project" value="UniProtKB-SubCell"/>
</dbReference>
<accession>A0A644Y7M8</accession>
<feature type="domain" description="DUF2179" evidence="7">
    <location>
        <begin position="106"/>
        <end position="160"/>
    </location>
</feature>
<proteinExistence type="predicted"/>
<organism evidence="8">
    <name type="scientific">bioreactor metagenome</name>
    <dbReference type="NCBI Taxonomy" id="1076179"/>
    <lineage>
        <taxon>unclassified sequences</taxon>
        <taxon>metagenomes</taxon>
        <taxon>ecological metagenomes</taxon>
    </lineage>
</organism>
<dbReference type="PANTHER" id="PTHR33545">
    <property type="entry name" value="UPF0750 MEMBRANE PROTEIN YITT-RELATED"/>
    <property type="match status" value="1"/>
</dbReference>
<evidence type="ECO:0000256" key="5">
    <source>
        <dbReference type="ARBA" id="ARBA00023136"/>
    </source>
</evidence>
<evidence type="ECO:0000313" key="8">
    <source>
        <dbReference type="EMBL" id="MPM24470.1"/>
    </source>
</evidence>
<name>A0A644Y7M8_9ZZZZ</name>
<evidence type="ECO:0000256" key="4">
    <source>
        <dbReference type="ARBA" id="ARBA00022989"/>
    </source>
</evidence>
<protein>
    <recommendedName>
        <fullName evidence="7">DUF2179 domain-containing protein</fullName>
    </recommendedName>
</protein>
<dbReference type="Pfam" id="PF10035">
    <property type="entry name" value="DUF2179"/>
    <property type="match status" value="1"/>
</dbReference>
<dbReference type="AlphaFoldDB" id="A0A644Y7M8"/>
<dbReference type="InterPro" id="IPR019264">
    <property type="entry name" value="DUF2179"/>
</dbReference>
<keyword evidence="3 6" id="KW-0812">Transmembrane</keyword>
<evidence type="ECO:0000259" key="7">
    <source>
        <dbReference type="Pfam" id="PF10035"/>
    </source>
</evidence>
<comment type="caution">
    <text evidence="8">The sequence shown here is derived from an EMBL/GenBank/DDBJ whole genome shotgun (WGS) entry which is preliminary data.</text>
</comment>
<evidence type="ECO:0000256" key="2">
    <source>
        <dbReference type="ARBA" id="ARBA00022475"/>
    </source>
</evidence>
<sequence>MMGAGVGLVFSQGATTGGTDVVARLLKLKFPWLPMGKLVLIPDFVVLALVAVVFGSVNAALYGLVALFVSTVVIDKMLYGLDESKVAYIISDSWRKTADAILARDRGVTILSASGAYTGDEKHVLLVAFKQREIVEIKRIVHETDPRAFLIVCNAHDVLGEGFGEYKKEDL</sequence>
<gene>
    <name evidence="8" type="ORF">SDC9_70952</name>
</gene>
<dbReference type="EMBL" id="VSSQ01004270">
    <property type="protein sequence ID" value="MPM24470.1"/>
    <property type="molecule type" value="Genomic_DNA"/>
</dbReference>
<dbReference type="Pfam" id="PF02588">
    <property type="entry name" value="YitT_membrane"/>
    <property type="match status" value="1"/>
</dbReference>
<evidence type="ECO:0000256" key="1">
    <source>
        <dbReference type="ARBA" id="ARBA00004651"/>
    </source>
</evidence>